<dbReference type="InterPro" id="IPR016024">
    <property type="entry name" value="ARM-type_fold"/>
</dbReference>
<dbReference type="PRINTS" id="PR01217">
    <property type="entry name" value="PRICHEXTENSN"/>
</dbReference>
<protein>
    <submittedName>
        <fullName evidence="2">Outer membrane protein, OmpA/MotB family</fullName>
    </submittedName>
</protein>
<feature type="compositionally biased region" description="Low complexity" evidence="1">
    <location>
        <begin position="473"/>
        <end position="491"/>
    </location>
</feature>
<evidence type="ECO:0000256" key="1">
    <source>
        <dbReference type="SAM" id="MobiDB-lite"/>
    </source>
</evidence>
<accession>A0A225DIE0</accession>
<feature type="compositionally biased region" description="Basic and acidic residues" evidence="1">
    <location>
        <begin position="560"/>
        <end position="573"/>
    </location>
</feature>
<comment type="caution">
    <text evidence="2">The sequence shown here is derived from an EMBL/GenBank/DDBJ whole genome shotgun (WGS) entry which is preliminary data.</text>
</comment>
<name>A0A225DIE0_9BACT</name>
<keyword evidence="3" id="KW-1185">Reference proteome</keyword>
<evidence type="ECO:0000313" key="3">
    <source>
        <dbReference type="Proteomes" id="UP000214646"/>
    </source>
</evidence>
<dbReference type="SUPFAM" id="SSF48371">
    <property type="entry name" value="ARM repeat"/>
    <property type="match status" value="1"/>
</dbReference>
<dbReference type="Pfam" id="PF13646">
    <property type="entry name" value="HEAT_2"/>
    <property type="match status" value="1"/>
</dbReference>
<feature type="region of interest" description="Disordered" evidence="1">
    <location>
        <begin position="237"/>
        <end position="256"/>
    </location>
</feature>
<sequence length="740" mass="76331">MWTGAVAVGLTWSGSAPGQVPGPAARPAQVAPDGSQADVSVTTHTPGQTERRLRVLRVTTENGEPVAEVQDVGGGPVEKIPVRDLLGKSEPSGDLPISHKTEWHEAPCPPAGHTTAAQAEIGSAPPALSAPRRIIFPENPLVKLATRIGEQSPPTLDPPPAKTIVVAAVDSTPPAAPGGPAEPGRLVFADQPLVVPQTIVPPNPPAPPVPAANTPGSRPDLPAVDAKGWPVLTAQAPATSADGKATPAPRNPWQGIPSPAEIRALTKPSASTTSNPIPKPPVNARVINAQYLVTRPEAGGQIIPVRAVAAAPPAPAPGSFEAQPTLVKYLTAEYTRVAGPYMQPSAAQLAAQPTQAKCSVQNVSPAPGSFEAQPTLVKYLTAEYTRAAGPYLQPSAAQLTQAKCSVQNVSPAPGSFEAQPTLVKYLAGGTAQPMPAGSRVSGNAPGPARDNYAAAFAAQPTLLKSWSQLFSRSPATSSTSVPVVGGTQTPPRAMPAPAAPMPMPPVATAPQPPAPMPATITPRPAPQATIPPPDIPPATLPPDAPTELPPIDAVKPAPAEPKKPKAGPKKEPPDTIPPAVGVIAPAGASYAAAARPSQRLRYLTVGGARPMDVAHAATRVSVEPPDTILRVALGAMSSPMVDEVGPFATELFTALRPTIRERAATALAEGRYGWKPEIKALLAKAAQTDPAPTVRAHCIHALSKLGYHETKYLEYLEESAVKDEQMVRQASHLALAKLEN</sequence>
<dbReference type="AlphaFoldDB" id="A0A225DIE0"/>
<feature type="region of interest" description="Disordered" evidence="1">
    <location>
        <begin position="12"/>
        <end position="48"/>
    </location>
</feature>
<evidence type="ECO:0000313" key="2">
    <source>
        <dbReference type="EMBL" id="OWK36135.1"/>
    </source>
</evidence>
<gene>
    <name evidence="2" type="ORF">FRUB_08698</name>
</gene>
<feature type="compositionally biased region" description="Polar residues" evidence="1">
    <location>
        <begin position="37"/>
        <end position="48"/>
    </location>
</feature>
<reference evidence="3" key="1">
    <citation type="submission" date="2017-06" db="EMBL/GenBank/DDBJ databases">
        <title>Genome analysis of Fimbriiglobus ruber SP5, the first member of the order Planctomycetales with confirmed chitinolytic capability.</title>
        <authorList>
            <person name="Ravin N.V."/>
            <person name="Rakitin A.L."/>
            <person name="Ivanova A.A."/>
            <person name="Beletsky A.V."/>
            <person name="Kulichevskaya I.S."/>
            <person name="Mardanov A.V."/>
            <person name="Dedysh S.N."/>
        </authorList>
    </citation>
    <scope>NUCLEOTIDE SEQUENCE [LARGE SCALE GENOMIC DNA]</scope>
    <source>
        <strain evidence="3">SP5</strain>
    </source>
</reference>
<feature type="region of interest" description="Disordered" evidence="1">
    <location>
        <begin position="473"/>
        <end position="575"/>
    </location>
</feature>
<organism evidence="2 3">
    <name type="scientific">Fimbriiglobus ruber</name>
    <dbReference type="NCBI Taxonomy" id="1908690"/>
    <lineage>
        <taxon>Bacteria</taxon>
        <taxon>Pseudomonadati</taxon>
        <taxon>Planctomycetota</taxon>
        <taxon>Planctomycetia</taxon>
        <taxon>Gemmatales</taxon>
        <taxon>Gemmataceae</taxon>
        <taxon>Fimbriiglobus</taxon>
    </lineage>
</organism>
<dbReference type="Gene3D" id="1.25.10.10">
    <property type="entry name" value="Leucine-rich Repeat Variant"/>
    <property type="match status" value="1"/>
</dbReference>
<dbReference type="Proteomes" id="UP000214646">
    <property type="component" value="Unassembled WGS sequence"/>
</dbReference>
<feature type="compositionally biased region" description="Pro residues" evidence="1">
    <location>
        <begin position="492"/>
        <end position="516"/>
    </location>
</feature>
<dbReference type="InterPro" id="IPR011989">
    <property type="entry name" value="ARM-like"/>
</dbReference>
<feature type="compositionally biased region" description="Pro residues" evidence="1">
    <location>
        <begin position="523"/>
        <end position="548"/>
    </location>
</feature>
<dbReference type="EMBL" id="NIDE01000017">
    <property type="protein sequence ID" value="OWK36135.1"/>
    <property type="molecule type" value="Genomic_DNA"/>
</dbReference>
<proteinExistence type="predicted"/>